<proteinExistence type="predicted"/>
<sequence length="102" mass="11019">MFKQAITTAVGAATLLFGAALPIHAAPEGKAELDSIVPDGPIDPASGAPLDWNKPVPDQQIHKMLLIDRLEYGATDGTDNYLWDTQGLVRRRLEQALAQKRG</sequence>
<dbReference type="RefSeq" id="WP_021031437.1">
    <property type="nucleotide sequence ID" value="NZ_AFNV02000006.1"/>
</dbReference>
<reference evidence="3 4" key="1">
    <citation type="journal article" date="2011" name="J. Bacteriol.">
        <title>Genome sequence of Salinisphaera shabanensis, a gammaproteobacterium from the harsh, variable environment of the brine-seawater interface of the Shaban Deep in the Red Sea.</title>
        <authorList>
            <person name="Antunes A."/>
            <person name="Alam I."/>
            <person name="Bajic V.B."/>
            <person name="Stingl U."/>
        </authorList>
    </citation>
    <scope>NUCLEOTIDE SEQUENCE [LARGE SCALE GENOMIC DNA]</scope>
    <source>
        <strain evidence="3 4">E1L3A</strain>
    </source>
</reference>
<organism evidence="3 4">
    <name type="scientific">Salinisphaera shabanensis E1L3A</name>
    <dbReference type="NCBI Taxonomy" id="1033802"/>
    <lineage>
        <taxon>Bacteria</taxon>
        <taxon>Pseudomonadati</taxon>
        <taxon>Pseudomonadota</taxon>
        <taxon>Gammaproteobacteria</taxon>
        <taxon>Salinisphaerales</taxon>
        <taxon>Salinisphaeraceae</taxon>
        <taxon>Salinisphaera</taxon>
    </lineage>
</organism>
<dbReference type="Proteomes" id="UP000006242">
    <property type="component" value="Unassembled WGS sequence"/>
</dbReference>
<evidence type="ECO:0000256" key="2">
    <source>
        <dbReference type="SAM" id="SignalP"/>
    </source>
</evidence>
<feature type="region of interest" description="Disordered" evidence="1">
    <location>
        <begin position="34"/>
        <end position="54"/>
    </location>
</feature>
<evidence type="ECO:0000256" key="1">
    <source>
        <dbReference type="SAM" id="MobiDB-lite"/>
    </source>
</evidence>
<reference evidence="3 4" key="2">
    <citation type="journal article" date="2013" name="PLoS ONE">
        <title>INDIGO - INtegrated Data Warehouse of MIcrobial GenOmes with Examples from the Red Sea Extremophiles.</title>
        <authorList>
            <person name="Alam I."/>
            <person name="Antunes A."/>
            <person name="Kamau A.A."/>
            <person name="Ba Alawi W."/>
            <person name="Kalkatawi M."/>
            <person name="Stingl U."/>
            <person name="Bajic V.B."/>
        </authorList>
    </citation>
    <scope>NUCLEOTIDE SEQUENCE [LARGE SCALE GENOMIC DNA]</scope>
    <source>
        <strain evidence="3 4">E1L3A</strain>
    </source>
</reference>
<gene>
    <name evidence="3" type="ORF">SSPSH_001014</name>
</gene>
<protein>
    <submittedName>
        <fullName evidence="3">Uncharacterized protein</fullName>
    </submittedName>
</protein>
<keyword evidence="4" id="KW-1185">Reference proteome</keyword>
<evidence type="ECO:0000313" key="3">
    <source>
        <dbReference type="EMBL" id="ERJ19849.1"/>
    </source>
</evidence>
<accession>U2FVA2</accession>
<evidence type="ECO:0000313" key="4">
    <source>
        <dbReference type="Proteomes" id="UP000006242"/>
    </source>
</evidence>
<feature type="chain" id="PRO_5004626311" evidence="2">
    <location>
        <begin position="26"/>
        <end position="102"/>
    </location>
</feature>
<keyword evidence="2" id="KW-0732">Signal</keyword>
<dbReference type="AlphaFoldDB" id="U2FVA2"/>
<dbReference type="EMBL" id="AFNV02000006">
    <property type="protein sequence ID" value="ERJ19849.1"/>
    <property type="molecule type" value="Genomic_DNA"/>
</dbReference>
<name>U2FVA2_9GAMM</name>
<feature type="signal peptide" evidence="2">
    <location>
        <begin position="1"/>
        <end position="25"/>
    </location>
</feature>
<dbReference type="STRING" id="1033802.SSPSH_001014"/>
<comment type="caution">
    <text evidence="3">The sequence shown here is derived from an EMBL/GenBank/DDBJ whole genome shotgun (WGS) entry which is preliminary data.</text>
</comment>